<dbReference type="SMART" id="SM00326">
    <property type="entry name" value="SH3"/>
    <property type="match status" value="2"/>
</dbReference>
<gene>
    <name evidence="3" type="ORF">PMC74_08920</name>
</gene>
<sequence>MHYIVIEPHRSEYPRPLRFVKGTLLDIGPRYEGEPGWQDWYLCSCTGQEPGWVPAQLIEPISVGRGRALDDYSAHELDADPGQLVQILRPLNGWIWCRRQGDGELGWLPAEKLKQLT</sequence>
<evidence type="ECO:0000313" key="3">
    <source>
        <dbReference type="EMBL" id="WCI01985.1"/>
    </source>
</evidence>
<dbReference type="PIRSF" id="PIRSF034961">
    <property type="entry name" value="UCP034961_SH3_2"/>
    <property type="match status" value="1"/>
</dbReference>
<reference evidence="3 4" key="1">
    <citation type="journal article" date="2020" name="Front. Microbiol.">
        <title>Toward Biorecycling: Isolation of a Soil Bacterium That Grows on a Polyurethane Oligomer and Monomer.</title>
        <authorList>
            <person name="Espinosa M.J.C."/>
            <person name="Blanco A.C."/>
            <person name="Schmidgall T."/>
            <person name="Atanasoff-Kardjalieff A.K."/>
            <person name="Kappelmeyer U."/>
            <person name="Tischler D."/>
            <person name="Pieper D.H."/>
            <person name="Heipieper H.J."/>
            <person name="Eberlein C."/>
        </authorList>
    </citation>
    <scope>NUCLEOTIDE SEQUENCE [LARGE SCALE GENOMIC DNA]</scope>
    <source>
        <strain evidence="3 4">TDA1</strain>
    </source>
</reference>
<keyword evidence="4" id="KW-1185">Reference proteome</keyword>
<accession>A0ABY7RE18</accession>
<name>A0ABY7RE18_9PSED</name>
<dbReference type="InterPro" id="IPR036028">
    <property type="entry name" value="SH3-like_dom_sf"/>
</dbReference>
<evidence type="ECO:0000259" key="2">
    <source>
        <dbReference type="PROSITE" id="PS50002"/>
    </source>
</evidence>
<dbReference type="Proteomes" id="UP001214301">
    <property type="component" value="Chromosome"/>
</dbReference>
<keyword evidence="1" id="KW-0728">SH3 domain</keyword>
<dbReference type="PROSITE" id="PS50002">
    <property type="entry name" value="SH3"/>
    <property type="match status" value="1"/>
</dbReference>
<dbReference type="RefSeq" id="WP_047581864.1">
    <property type="nucleotide sequence ID" value="NZ_CP116669.1"/>
</dbReference>
<protein>
    <submittedName>
        <fullName evidence="3">SH3 domain-containing protein</fullName>
    </submittedName>
</protein>
<dbReference type="InterPro" id="IPR014593">
    <property type="entry name" value="UCP034961_SH3_2"/>
</dbReference>
<dbReference type="EMBL" id="CP116669">
    <property type="protein sequence ID" value="WCI01985.1"/>
    <property type="molecule type" value="Genomic_DNA"/>
</dbReference>
<organism evidence="3 4">
    <name type="scientific">Pseudomonas capeferrum</name>
    <dbReference type="NCBI Taxonomy" id="1495066"/>
    <lineage>
        <taxon>Bacteria</taxon>
        <taxon>Pseudomonadati</taxon>
        <taxon>Pseudomonadota</taxon>
        <taxon>Gammaproteobacteria</taxon>
        <taxon>Pseudomonadales</taxon>
        <taxon>Pseudomonadaceae</taxon>
        <taxon>Pseudomonas</taxon>
    </lineage>
</organism>
<evidence type="ECO:0000313" key="4">
    <source>
        <dbReference type="Proteomes" id="UP001214301"/>
    </source>
</evidence>
<dbReference type="Gene3D" id="2.30.30.40">
    <property type="entry name" value="SH3 Domains"/>
    <property type="match status" value="1"/>
</dbReference>
<feature type="domain" description="SH3" evidence="2">
    <location>
        <begin position="61"/>
        <end position="117"/>
    </location>
</feature>
<dbReference type="Pfam" id="PF07653">
    <property type="entry name" value="SH3_2"/>
    <property type="match status" value="1"/>
</dbReference>
<dbReference type="InterPro" id="IPR001452">
    <property type="entry name" value="SH3_domain"/>
</dbReference>
<evidence type="ECO:0000256" key="1">
    <source>
        <dbReference type="ARBA" id="ARBA00022443"/>
    </source>
</evidence>
<dbReference type="SUPFAM" id="SSF50044">
    <property type="entry name" value="SH3-domain"/>
    <property type="match status" value="2"/>
</dbReference>
<proteinExistence type="predicted"/>